<proteinExistence type="predicted"/>
<comment type="caution">
    <text evidence="1">The sequence shown here is derived from an EMBL/GenBank/DDBJ whole genome shotgun (WGS) entry which is preliminary data.</text>
</comment>
<name>A0ABQ7NHM2_BRACM</name>
<sequence length="188" mass="21426">MQSDTMPSRCLIHGLTTSILTLSAHMSLSMLRSQVSRHLVLLGVNQHAVLSWASTPPASLATYHARQVTSRPYLIDKASSGFSVHSTDFDPSGKFSSRDQSRIFFYARSDEMNIFNKLQVNPDLDGKYFSSLRLPRKIDNTKIRVFAKLRVFPSCFDPVVLRSRRAYFPSCLTPVLLPTYNIFQMIFW</sequence>
<keyword evidence="2" id="KW-1185">Reference proteome</keyword>
<accession>A0ABQ7NHM2</accession>
<organism evidence="1 2">
    <name type="scientific">Brassica rapa subsp. trilocularis</name>
    <dbReference type="NCBI Taxonomy" id="1813537"/>
    <lineage>
        <taxon>Eukaryota</taxon>
        <taxon>Viridiplantae</taxon>
        <taxon>Streptophyta</taxon>
        <taxon>Embryophyta</taxon>
        <taxon>Tracheophyta</taxon>
        <taxon>Spermatophyta</taxon>
        <taxon>Magnoliopsida</taxon>
        <taxon>eudicotyledons</taxon>
        <taxon>Gunneridae</taxon>
        <taxon>Pentapetalae</taxon>
        <taxon>rosids</taxon>
        <taxon>malvids</taxon>
        <taxon>Brassicales</taxon>
        <taxon>Brassicaceae</taxon>
        <taxon>Brassiceae</taxon>
        <taxon>Brassica</taxon>
    </lineage>
</organism>
<evidence type="ECO:0000313" key="2">
    <source>
        <dbReference type="Proteomes" id="UP000823674"/>
    </source>
</evidence>
<gene>
    <name evidence="1" type="primary">A02g505370.1_BraROA</name>
    <name evidence="1" type="ORF">IGI04_006706</name>
</gene>
<protein>
    <recommendedName>
        <fullName evidence="3">Malectin-like domain-containing protein</fullName>
    </recommendedName>
</protein>
<evidence type="ECO:0008006" key="3">
    <source>
        <dbReference type="Google" id="ProtNLM"/>
    </source>
</evidence>
<reference evidence="1 2" key="1">
    <citation type="submission" date="2021-03" db="EMBL/GenBank/DDBJ databases">
        <authorList>
            <person name="King G.J."/>
            <person name="Bancroft I."/>
            <person name="Baten A."/>
            <person name="Bloomfield J."/>
            <person name="Borpatragohain P."/>
            <person name="He Z."/>
            <person name="Irish N."/>
            <person name="Irwin J."/>
            <person name="Liu K."/>
            <person name="Mauleon R.P."/>
            <person name="Moore J."/>
            <person name="Morris R."/>
            <person name="Ostergaard L."/>
            <person name="Wang B."/>
            <person name="Wells R."/>
        </authorList>
    </citation>
    <scope>NUCLEOTIDE SEQUENCE [LARGE SCALE GENOMIC DNA]</scope>
    <source>
        <strain evidence="1">R-o-18</strain>
        <tissue evidence="1">Leaf</tissue>
    </source>
</reference>
<dbReference type="Proteomes" id="UP000823674">
    <property type="component" value="Chromosome A02"/>
</dbReference>
<evidence type="ECO:0000313" key="1">
    <source>
        <dbReference type="EMBL" id="KAG5410387.1"/>
    </source>
</evidence>
<dbReference type="EMBL" id="JADBGQ010000002">
    <property type="protein sequence ID" value="KAG5410387.1"/>
    <property type="molecule type" value="Genomic_DNA"/>
</dbReference>